<proteinExistence type="predicted"/>
<evidence type="ECO:0000256" key="1">
    <source>
        <dbReference type="SAM" id="Phobius"/>
    </source>
</evidence>
<keyword evidence="3" id="KW-1185">Reference proteome</keyword>
<keyword evidence="1" id="KW-0812">Transmembrane</keyword>
<evidence type="ECO:0008006" key="4">
    <source>
        <dbReference type="Google" id="ProtNLM"/>
    </source>
</evidence>
<keyword evidence="1" id="KW-0472">Membrane</keyword>
<dbReference type="Proteomes" id="UP000270581">
    <property type="component" value="Unassembled WGS sequence"/>
</dbReference>
<dbReference type="EMBL" id="RJJC01000001">
    <property type="protein sequence ID" value="RNJ27315.1"/>
    <property type="molecule type" value="Genomic_DNA"/>
</dbReference>
<gene>
    <name evidence="2" type="ORF">Nmn1133_11915</name>
</gene>
<keyword evidence="1" id="KW-1133">Transmembrane helix</keyword>
<sequence>MTSDDNQPQLYRLSRRNVLAGLGTIGLASAGAGLGTSAFFSDEESFEDNTLTAGSLDLRVQYEASYDSDGAVQNLADSAMGTQDGTPASTFYNLDDVKPGDSGHVEFCFDIVDNPAYVWACADYSEAENGMSEPEMDVDQTPDEGELADSIEAELVYCDEDGEPIQNGEIVSGSLAEVLDAIRFGAALDGDGVPNVPGEQSPHDTPMTPQGEATYVTGACICLFWEIPYETVGNEIQTDSLSMNFEFHALQSRHNDGTTNPCLDGTTTVQYDNDWKGQTLGNPTDGSVTTDVAFGPDNVGIRFTFEDDGDGVDFLDTADYSSTNLPVVIDGDADGTHDFQLIWQPNAGFPDAPFGYQENNGGSYSATTALPAGFSAAKNGNEIVFTVPRTEISSTFRLLAYGSTGGEGPIAEVNTDPALGPDFYNSSNAVSFSE</sequence>
<evidence type="ECO:0000313" key="2">
    <source>
        <dbReference type="EMBL" id="RNJ27315.1"/>
    </source>
</evidence>
<dbReference type="InterPro" id="IPR023833">
    <property type="entry name" value="Signal_pept_SipW-depend-type"/>
</dbReference>
<accession>A0AAJ4RAM4</accession>
<evidence type="ECO:0000313" key="3">
    <source>
        <dbReference type="Proteomes" id="UP000270581"/>
    </source>
</evidence>
<protein>
    <recommendedName>
        <fullName evidence="4">SipW-cognate class signal peptide</fullName>
    </recommendedName>
</protein>
<dbReference type="AlphaFoldDB" id="A0AAJ4RAM4"/>
<feature type="transmembrane region" description="Helical" evidence="1">
    <location>
        <begin position="18"/>
        <end position="40"/>
    </location>
</feature>
<dbReference type="InterPro" id="IPR006311">
    <property type="entry name" value="TAT_signal"/>
</dbReference>
<dbReference type="NCBIfam" id="TIGR04088">
    <property type="entry name" value="cognate_SipW"/>
    <property type="match status" value="1"/>
</dbReference>
<dbReference type="PROSITE" id="PS51318">
    <property type="entry name" value="TAT"/>
    <property type="match status" value="1"/>
</dbReference>
<comment type="caution">
    <text evidence="2">The sequence shown here is derived from an EMBL/GenBank/DDBJ whole genome shotgun (WGS) entry which is preliminary data.</text>
</comment>
<name>A0AAJ4RAM4_9EURY</name>
<organism evidence="2 3">
    <name type="scientific">Halosegnis longus</name>
    <dbReference type="NCBI Taxonomy" id="2216012"/>
    <lineage>
        <taxon>Archaea</taxon>
        <taxon>Methanobacteriati</taxon>
        <taxon>Methanobacteriota</taxon>
        <taxon>Stenosarchaea group</taxon>
        <taxon>Halobacteria</taxon>
        <taxon>Halobacteriales</taxon>
        <taxon>Natronomonadaceae</taxon>
        <taxon>Halosegnis</taxon>
    </lineage>
</organism>
<reference evidence="2 3" key="1">
    <citation type="submission" date="2018-11" db="EMBL/GenBank/DDBJ databases">
        <title>Genome sequences of Natronomonas sp. CBA1133.</title>
        <authorList>
            <person name="Roh S.W."/>
            <person name="Cha I.-T."/>
        </authorList>
    </citation>
    <scope>NUCLEOTIDE SEQUENCE [LARGE SCALE GENOMIC DNA]</scope>
    <source>
        <strain evidence="2 3">CBA1133</strain>
    </source>
</reference>
<dbReference type="RefSeq" id="WP_123124512.1">
    <property type="nucleotide sequence ID" value="NZ_QKNW01000001.1"/>
</dbReference>